<feature type="non-terminal residue" evidence="2">
    <location>
        <position position="1"/>
    </location>
</feature>
<gene>
    <name evidence="2" type="ORF">HKBW3S44_01001</name>
</gene>
<dbReference type="Proteomes" id="UP000561271">
    <property type="component" value="Unassembled WGS sequence"/>
</dbReference>
<comment type="caution">
    <text evidence="2">The sequence shown here is derived from an EMBL/GenBank/DDBJ whole genome shotgun (WGS) entry which is preliminary data.</text>
</comment>
<feature type="compositionally biased region" description="Basic and acidic residues" evidence="1">
    <location>
        <begin position="16"/>
        <end position="34"/>
    </location>
</feature>
<evidence type="ECO:0000256" key="1">
    <source>
        <dbReference type="SAM" id="MobiDB-lite"/>
    </source>
</evidence>
<dbReference type="AlphaFoldDB" id="A0A6V8Q322"/>
<organism evidence="2 3">
    <name type="scientific">Candidatus Hakubella thermalkaliphila</name>
    <dbReference type="NCBI Taxonomy" id="2754717"/>
    <lineage>
        <taxon>Bacteria</taxon>
        <taxon>Bacillati</taxon>
        <taxon>Actinomycetota</taxon>
        <taxon>Actinomycetota incertae sedis</taxon>
        <taxon>Candidatus Hakubellales</taxon>
        <taxon>Candidatus Hakubellaceae</taxon>
        <taxon>Candidatus Hakubella</taxon>
    </lineage>
</organism>
<reference evidence="2 3" key="1">
    <citation type="journal article" date="2020" name="Front. Microbiol.">
        <title>Single-cell genomics of novel Actinobacteria with the Wood-Ljungdahl pathway discovered in a serpentinizing system.</title>
        <authorList>
            <person name="Merino N."/>
            <person name="Kawai M."/>
            <person name="Boyd E.S."/>
            <person name="Colman D.R."/>
            <person name="McGlynn S.E."/>
            <person name="Nealson K.H."/>
            <person name="Kurokawa K."/>
            <person name="Hongoh Y."/>
        </authorList>
    </citation>
    <scope>NUCLEOTIDE SEQUENCE [LARGE SCALE GENOMIC DNA]</scope>
    <source>
        <strain evidence="2 3">S44</strain>
    </source>
</reference>
<name>A0A6V8Q322_9ACTN</name>
<dbReference type="EMBL" id="BLSC01000073">
    <property type="protein sequence ID" value="GFP37321.1"/>
    <property type="molecule type" value="Genomic_DNA"/>
</dbReference>
<accession>A0A6V8Q322</accession>
<feature type="region of interest" description="Disordered" evidence="1">
    <location>
        <begin position="16"/>
        <end position="35"/>
    </location>
</feature>
<evidence type="ECO:0000313" key="3">
    <source>
        <dbReference type="Proteomes" id="UP000561271"/>
    </source>
</evidence>
<protein>
    <submittedName>
        <fullName evidence="2">Uncharacterized protein</fullName>
    </submittedName>
</protein>
<proteinExistence type="predicted"/>
<sequence length="47" mass="5343">KAEKLETDCYVTSRKGEEEVKQERGRGREKEEAKAVTTIANGKKLFT</sequence>
<evidence type="ECO:0000313" key="2">
    <source>
        <dbReference type="EMBL" id="GFP37321.1"/>
    </source>
</evidence>